<reference evidence="3" key="2">
    <citation type="submission" date="2023-06" db="EMBL/GenBank/DDBJ databases">
        <authorList>
            <consortium name="Lawrence Berkeley National Laboratory"/>
            <person name="Haridas S."/>
            <person name="Hensen N."/>
            <person name="Bonometti L."/>
            <person name="Westerberg I."/>
            <person name="Brannstrom I.O."/>
            <person name="Guillou S."/>
            <person name="Cros-Aarteil S."/>
            <person name="Calhoun S."/>
            <person name="Kuo A."/>
            <person name="Mondo S."/>
            <person name="Pangilinan J."/>
            <person name="Riley R."/>
            <person name="Labutti K."/>
            <person name="Andreopoulos B."/>
            <person name="Lipzen A."/>
            <person name="Chen C."/>
            <person name="Yanf M."/>
            <person name="Daum C."/>
            <person name="Ng V."/>
            <person name="Clum A."/>
            <person name="Steindorff A."/>
            <person name="Ohm R."/>
            <person name="Martin F."/>
            <person name="Silar P."/>
            <person name="Natvig D."/>
            <person name="Lalanne C."/>
            <person name="Gautier V."/>
            <person name="Ament-Velasquez S.L."/>
            <person name="Kruys A."/>
            <person name="Hutchinson M.I."/>
            <person name="Powell A.J."/>
            <person name="Barry K."/>
            <person name="Miller A.N."/>
            <person name="Grigoriev I.V."/>
            <person name="Debuchy R."/>
            <person name="Gladieux P."/>
            <person name="Thoren M.H."/>
            <person name="Johannesson H."/>
        </authorList>
    </citation>
    <scope>NUCLEOTIDE SEQUENCE</scope>
    <source>
        <strain evidence="3">CBS 560.94</strain>
    </source>
</reference>
<protein>
    <submittedName>
        <fullName evidence="3">Uncharacterized protein</fullName>
    </submittedName>
</protein>
<evidence type="ECO:0000313" key="3">
    <source>
        <dbReference type="EMBL" id="KAK3343268.1"/>
    </source>
</evidence>
<dbReference type="RefSeq" id="XP_062681061.1">
    <property type="nucleotide sequence ID" value="XM_062830687.1"/>
</dbReference>
<dbReference type="EMBL" id="JAUEPP010000005">
    <property type="protein sequence ID" value="KAK3343268.1"/>
    <property type="molecule type" value="Genomic_DNA"/>
</dbReference>
<feature type="region of interest" description="Disordered" evidence="1">
    <location>
        <begin position="104"/>
        <end position="124"/>
    </location>
</feature>
<evidence type="ECO:0000256" key="2">
    <source>
        <dbReference type="SAM" id="SignalP"/>
    </source>
</evidence>
<reference evidence="3" key="1">
    <citation type="journal article" date="2023" name="Mol. Phylogenet. Evol.">
        <title>Genome-scale phylogeny and comparative genomics of the fungal order Sordariales.</title>
        <authorList>
            <person name="Hensen N."/>
            <person name="Bonometti L."/>
            <person name="Westerberg I."/>
            <person name="Brannstrom I.O."/>
            <person name="Guillou S."/>
            <person name="Cros-Aarteil S."/>
            <person name="Calhoun S."/>
            <person name="Haridas S."/>
            <person name="Kuo A."/>
            <person name="Mondo S."/>
            <person name="Pangilinan J."/>
            <person name="Riley R."/>
            <person name="LaButti K."/>
            <person name="Andreopoulos B."/>
            <person name="Lipzen A."/>
            <person name="Chen C."/>
            <person name="Yan M."/>
            <person name="Daum C."/>
            <person name="Ng V."/>
            <person name="Clum A."/>
            <person name="Steindorff A."/>
            <person name="Ohm R.A."/>
            <person name="Martin F."/>
            <person name="Silar P."/>
            <person name="Natvig D.O."/>
            <person name="Lalanne C."/>
            <person name="Gautier V."/>
            <person name="Ament-Velasquez S.L."/>
            <person name="Kruys A."/>
            <person name="Hutchinson M.I."/>
            <person name="Powell A.J."/>
            <person name="Barry K."/>
            <person name="Miller A.N."/>
            <person name="Grigoriev I.V."/>
            <person name="Debuchy R."/>
            <person name="Gladieux P."/>
            <person name="Hiltunen Thoren M."/>
            <person name="Johannesson H."/>
        </authorList>
    </citation>
    <scope>NUCLEOTIDE SEQUENCE</scope>
    <source>
        <strain evidence="3">CBS 560.94</strain>
    </source>
</reference>
<dbReference type="AlphaFoldDB" id="A0AAE0JEB5"/>
<name>A0AAE0JEB5_9PEZI</name>
<organism evidence="3 4">
    <name type="scientific">Neurospora tetraspora</name>
    <dbReference type="NCBI Taxonomy" id="94610"/>
    <lineage>
        <taxon>Eukaryota</taxon>
        <taxon>Fungi</taxon>
        <taxon>Dikarya</taxon>
        <taxon>Ascomycota</taxon>
        <taxon>Pezizomycotina</taxon>
        <taxon>Sordariomycetes</taxon>
        <taxon>Sordariomycetidae</taxon>
        <taxon>Sordariales</taxon>
        <taxon>Sordariaceae</taxon>
        <taxon>Neurospora</taxon>
    </lineage>
</organism>
<feature type="chain" id="PRO_5041972270" evidence="2">
    <location>
        <begin position="22"/>
        <end position="152"/>
    </location>
</feature>
<comment type="caution">
    <text evidence="3">The sequence shown here is derived from an EMBL/GenBank/DDBJ whole genome shotgun (WGS) entry which is preliminary data.</text>
</comment>
<accession>A0AAE0JEB5</accession>
<dbReference type="Proteomes" id="UP001278500">
    <property type="component" value="Unassembled WGS sequence"/>
</dbReference>
<evidence type="ECO:0000256" key="1">
    <source>
        <dbReference type="SAM" id="MobiDB-lite"/>
    </source>
</evidence>
<evidence type="ECO:0000313" key="4">
    <source>
        <dbReference type="Proteomes" id="UP001278500"/>
    </source>
</evidence>
<feature type="signal peptide" evidence="2">
    <location>
        <begin position="1"/>
        <end position="21"/>
    </location>
</feature>
<sequence length="152" mass="16159">MPVIPTSTIAAAVSTITVVAATPAATNGLKPPEKIAELASGGSSQLITADSVAQLYNYFQLGQSAPQQPLTPEIPGSPSQDSPISNFAIGAGLHNYRMSLSRSSSAPLRPSAYPRGCLRPSDQDSWEHNPPYTIDEAHWVFVNVAWTMPRSL</sequence>
<gene>
    <name evidence="3" type="ORF">B0H65DRAFT_577269</name>
</gene>
<keyword evidence="4" id="KW-1185">Reference proteome</keyword>
<proteinExistence type="predicted"/>
<dbReference type="GeneID" id="87867841"/>
<keyword evidence="2" id="KW-0732">Signal</keyword>